<dbReference type="InterPro" id="IPR050228">
    <property type="entry name" value="Carboxylesterase_BioH"/>
</dbReference>
<dbReference type="Pfam" id="PF12697">
    <property type="entry name" value="Abhydrolase_6"/>
    <property type="match status" value="1"/>
</dbReference>
<organism evidence="2 3">
    <name type="scientific">Paraferrimonas haliotis</name>
    <dbReference type="NCBI Taxonomy" id="2013866"/>
    <lineage>
        <taxon>Bacteria</taxon>
        <taxon>Pseudomonadati</taxon>
        <taxon>Pseudomonadota</taxon>
        <taxon>Gammaproteobacteria</taxon>
        <taxon>Alteromonadales</taxon>
        <taxon>Ferrimonadaceae</taxon>
        <taxon>Paraferrimonas</taxon>
    </lineage>
</organism>
<keyword evidence="2" id="KW-0378">Hydrolase</keyword>
<dbReference type="SUPFAM" id="SSF53474">
    <property type="entry name" value="alpha/beta-Hydrolases"/>
    <property type="match status" value="1"/>
</dbReference>
<protein>
    <submittedName>
        <fullName evidence="2">Alpha/beta hydrolase</fullName>
    </submittedName>
</protein>
<dbReference type="AlphaFoldDB" id="A0AA37TUL7"/>
<name>A0AA37TUL7_9GAMM</name>
<gene>
    <name evidence="2" type="ORF">GCM10007894_00380</name>
</gene>
<dbReference type="InterPro" id="IPR029058">
    <property type="entry name" value="AB_hydrolase_fold"/>
</dbReference>
<dbReference type="PANTHER" id="PTHR43194:SF2">
    <property type="entry name" value="PEROXISOMAL MEMBRANE PROTEIN LPX1"/>
    <property type="match status" value="1"/>
</dbReference>
<feature type="domain" description="AB hydrolase-1" evidence="1">
    <location>
        <begin position="29"/>
        <end position="285"/>
    </location>
</feature>
<comment type="caution">
    <text evidence="2">The sequence shown here is derived from an EMBL/GenBank/DDBJ whole genome shotgun (WGS) entry which is preliminary data.</text>
</comment>
<dbReference type="Proteomes" id="UP001157439">
    <property type="component" value="Unassembled WGS sequence"/>
</dbReference>
<sequence>MSLYRISGIETPMQVFENTLDFNQVDHSIVFCNANGFPPGSYKNLLSRLHVSRIYAPKFRPLWQPWSPDTAGLWRTLSDDLIELIEALQQQSDFAGKPVTLVGHSLGATVALIAAHKRPELFKRLILMEPVLLSKKLLIPAKLMPKRMIQKRSPLAVKTLRRQDFFDTQQQAFEFHRKARVFNDYSDEALWDYIEAGTEPVSDGQGFKLSYCKYWEAAFYQKPPWLWHILHSINVDTVGIRAQRSDTLTQGCWRKWQQLQTRAQYVEMKDCGHLMAMSHPEQTAKVLNRYLTD</sequence>
<dbReference type="RefSeq" id="WP_125828475.1">
    <property type="nucleotide sequence ID" value="NZ_BSPO01000001.1"/>
</dbReference>
<reference evidence="2 3" key="1">
    <citation type="journal article" date="2014" name="Int. J. Syst. Evol. Microbiol.">
        <title>Complete genome sequence of Corynebacterium casei LMG S-19264T (=DSM 44701T), isolated from a smear-ripened cheese.</title>
        <authorList>
            <consortium name="US DOE Joint Genome Institute (JGI-PGF)"/>
            <person name="Walter F."/>
            <person name="Albersmeier A."/>
            <person name="Kalinowski J."/>
            <person name="Ruckert C."/>
        </authorList>
    </citation>
    <scope>NUCLEOTIDE SEQUENCE [LARGE SCALE GENOMIC DNA]</scope>
    <source>
        <strain evidence="2 3">NBRC 112785</strain>
    </source>
</reference>
<dbReference type="GO" id="GO:0016787">
    <property type="term" value="F:hydrolase activity"/>
    <property type="evidence" value="ECO:0007669"/>
    <property type="project" value="UniProtKB-KW"/>
</dbReference>
<dbReference type="InterPro" id="IPR000073">
    <property type="entry name" value="AB_hydrolase_1"/>
</dbReference>
<dbReference type="PANTHER" id="PTHR43194">
    <property type="entry name" value="HYDROLASE ALPHA/BETA FOLD FAMILY"/>
    <property type="match status" value="1"/>
</dbReference>
<evidence type="ECO:0000313" key="3">
    <source>
        <dbReference type="Proteomes" id="UP001157439"/>
    </source>
</evidence>
<proteinExistence type="predicted"/>
<keyword evidence="3" id="KW-1185">Reference proteome</keyword>
<accession>A0AA37TUL7</accession>
<evidence type="ECO:0000313" key="2">
    <source>
        <dbReference type="EMBL" id="GLS82061.1"/>
    </source>
</evidence>
<dbReference type="EMBL" id="BSPO01000001">
    <property type="protein sequence ID" value="GLS82061.1"/>
    <property type="molecule type" value="Genomic_DNA"/>
</dbReference>
<evidence type="ECO:0000259" key="1">
    <source>
        <dbReference type="Pfam" id="PF12697"/>
    </source>
</evidence>
<dbReference type="Gene3D" id="3.40.50.1820">
    <property type="entry name" value="alpha/beta hydrolase"/>
    <property type="match status" value="1"/>
</dbReference>